<reference evidence="1" key="1">
    <citation type="journal article" date="2015" name="Nature">
        <title>Complex archaea that bridge the gap between prokaryotes and eukaryotes.</title>
        <authorList>
            <person name="Spang A."/>
            <person name="Saw J.H."/>
            <person name="Jorgensen S.L."/>
            <person name="Zaremba-Niedzwiedzka K."/>
            <person name="Martijn J."/>
            <person name="Lind A.E."/>
            <person name="van Eijk R."/>
            <person name="Schleper C."/>
            <person name="Guy L."/>
            <person name="Ettema T.J."/>
        </authorList>
    </citation>
    <scope>NUCLEOTIDE SEQUENCE</scope>
</reference>
<name>A0A0F9FSK5_9ZZZZ</name>
<dbReference type="AlphaFoldDB" id="A0A0F9FSK5"/>
<accession>A0A0F9FSK5</accession>
<sequence>AITIGNICISKSKYIDDDRKRTFHYGNPGRFRPQPWGCEYRSPSNSWIENLDTIELIFEGGKRAFYLLNNPDEGKDIVDKFLGLTIKSIKTADKELAYSIINEVI</sequence>
<protein>
    <submittedName>
        <fullName evidence="1">Uncharacterized protein</fullName>
    </submittedName>
</protein>
<organism evidence="1">
    <name type="scientific">marine sediment metagenome</name>
    <dbReference type="NCBI Taxonomy" id="412755"/>
    <lineage>
        <taxon>unclassified sequences</taxon>
        <taxon>metagenomes</taxon>
        <taxon>ecological metagenomes</taxon>
    </lineage>
</organism>
<proteinExistence type="predicted"/>
<evidence type="ECO:0000313" key="1">
    <source>
        <dbReference type="EMBL" id="KKL89178.1"/>
    </source>
</evidence>
<comment type="caution">
    <text evidence="1">The sequence shown here is derived from an EMBL/GenBank/DDBJ whole genome shotgun (WGS) entry which is preliminary data.</text>
</comment>
<dbReference type="EMBL" id="LAZR01020361">
    <property type="protein sequence ID" value="KKL89178.1"/>
    <property type="molecule type" value="Genomic_DNA"/>
</dbReference>
<gene>
    <name evidence="1" type="ORF">LCGC14_1917330</name>
</gene>
<feature type="non-terminal residue" evidence="1">
    <location>
        <position position="1"/>
    </location>
</feature>